<feature type="binding site" evidence="1">
    <location>
        <position position="141"/>
    </location>
    <ligand>
        <name>Zn(2+)</name>
        <dbReference type="ChEBI" id="CHEBI:29105"/>
    </ligand>
</feature>
<evidence type="ECO:0000256" key="2">
    <source>
        <dbReference type="PIRSR" id="PIRSR602481-2"/>
    </source>
</evidence>
<dbReference type="InterPro" id="IPR002481">
    <property type="entry name" value="FUR"/>
</dbReference>
<feature type="binding site" evidence="1">
    <location>
        <position position="97"/>
    </location>
    <ligand>
        <name>Zn(2+)</name>
        <dbReference type="ChEBI" id="CHEBI:29105"/>
    </ligand>
</feature>
<name>A0AB38YG24_9GAMM</name>
<comment type="cofactor">
    <cofactor evidence="1">
        <name>Zn(2+)</name>
        <dbReference type="ChEBI" id="CHEBI:29105"/>
    </cofactor>
    <text evidence="1">Binds 1 zinc ion per subunit.</text>
</comment>
<comment type="cofactor">
    <cofactor evidence="2">
        <name>Mn(2+)</name>
        <dbReference type="ChEBI" id="CHEBI:29035"/>
    </cofactor>
    <cofactor evidence="2">
        <name>Fe(2+)</name>
        <dbReference type="ChEBI" id="CHEBI:29033"/>
    </cofactor>
    <text evidence="2">Binds 1 Mn(2+) or Fe(2+) ion per subunit.</text>
</comment>
<feature type="binding site" evidence="1">
    <location>
        <position position="94"/>
    </location>
    <ligand>
        <name>Zn(2+)</name>
        <dbReference type="ChEBI" id="CHEBI:29105"/>
    </ligand>
</feature>
<sequence>MTNWAQQLKAQGLRATPAAQAVLAELQRTNSSLSHDELTSRLTAKLGANTPDRVTIYRVLERLVSSGLVASLATTSRARRFCLHRPSALAQFECNRCHRITALSPDAQLQSALEIIQQRLHSMGMTALHPAIATQGVCADCTEPA</sequence>
<dbReference type="InterPro" id="IPR036390">
    <property type="entry name" value="WH_DNA-bd_sf"/>
</dbReference>
<proteinExistence type="predicted"/>
<organism evidence="3">
    <name type="scientific">Salinispirillum sp. LH 10-3-1</name>
    <dbReference type="NCBI Taxonomy" id="2952525"/>
    <lineage>
        <taxon>Bacteria</taxon>
        <taxon>Pseudomonadati</taxon>
        <taxon>Pseudomonadota</taxon>
        <taxon>Gammaproteobacteria</taxon>
        <taxon>Oceanospirillales</taxon>
        <taxon>Saccharospirillaceae</taxon>
        <taxon>Salinispirillum</taxon>
    </lineage>
</organism>
<dbReference type="SUPFAM" id="SSF46785">
    <property type="entry name" value="Winged helix' DNA-binding domain"/>
    <property type="match status" value="1"/>
</dbReference>
<keyword evidence="1" id="KW-0479">Metal-binding</keyword>
<dbReference type="GO" id="GO:0003700">
    <property type="term" value="F:DNA-binding transcription factor activity"/>
    <property type="evidence" value="ECO:0007669"/>
    <property type="project" value="InterPro"/>
</dbReference>
<gene>
    <name evidence="3" type="ORF">NFC81_00320</name>
</gene>
<dbReference type="AlphaFoldDB" id="A0AB38YG24"/>
<dbReference type="EMBL" id="CP101717">
    <property type="protein sequence ID" value="WLD58253.1"/>
    <property type="molecule type" value="Genomic_DNA"/>
</dbReference>
<dbReference type="RefSeq" id="WP_304995539.1">
    <property type="nucleotide sequence ID" value="NZ_CP101717.1"/>
</dbReference>
<dbReference type="GO" id="GO:1900376">
    <property type="term" value="P:regulation of secondary metabolite biosynthetic process"/>
    <property type="evidence" value="ECO:0007669"/>
    <property type="project" value="TreeGrafter"/>
</dbReference>
<evidence type="ECO:0000313" key="3">
    <source>
        <dbReference type="EMBL" id="WLD58253.1"/>
    </source>
</evidence>
<dbReference type="GO" id="GO:0000976">
    <property type="term" value="F:transcription cis-regulatory region binding"/>
    <property type="evidence" value="ECO:0007669"/>
    <property type="project" value="TreeGrafter"/>
</dbReference>
<dbReference type="GO" id="GO:0045892">
    <property type="term" value="P:negative regulation of DNA-templated transcription"/>
    <property type="evidence" value="ECO:0007669"/>
    <property type="project" value="TreeGrafter"/>
</dbReference>
<keyword evidence="1" id="KW-0862">Zinc</keyword>
<dbReference type="PANTHER" id="PTHR33202:SF7">
    <property type="entry name" value="FERRIC UPTAKE REGULATION PROTEIN"/>
    <property type="match status" value="1"/>
</dbReference>
<dbReference type="PANTHER" id="PTHR33202">
    <property type="entry name" value="ZINC UPTAKE REGULATION PROTEIN"/>
    <property type="match status" value="1"/>
</dbReference>
<dbReference type="InterPro" id="IPR036388">
    <property type="entry name" value="WH-like_DNA-bd_sf"/>
</dbReference>
<dbReference type="GO" id="GO:0008270">
    <property type="term" value="F:zinc ion binding"/>
    <property type="evidence" value="ECO:0007669"/>
    <property type="project" value="TreeGrafter"/>
</dbReference>
<dbReference type="Pfam" id="PF01475">
    <property type="entry name" value="FUR"/>
    <property type="match status" value="1"/>
</dbReference>
<evidence type="ECO:0000256" key="1">
    <source>
        <dbReference type="PIRSR" id="PIRSR602481-1"/>
    </source>
</evidence>
<keyword evidence="2" id="KW-0408">Iron</keyword>
<feature type="binding site" evidence="2">
    <location>
        <position position="114"/>
    </location>
    <ligand>
        <name>Fe cation</name>
        <dbReference type="ChEBI" id="CHEBI:24875"/>
    </ligand>
</feature>
<dbReference type="Gene3D" id="1.10.10.10">
    <property type="entry name" value="Winged helix-like DNA-binding domain superfamily/Winged helix DNA-binding domain"/>
    <property type="match status" value="1"/>
</dbReference>
<protein>
    <submittedName>
        <fullName evidence="3">Transcriptional repressor</fullName>
    </submittedName>
</protein>
<feature type="binding site" evidence="1">
    <location>
        <position position="138"/>
    </location>
    <ligand>
        <name>Zn(2+)</name>
        <dbReference type="ChEBI" id="CHEBI:29105"/>
    </ligand>
</feature>
<accession>A0AB38YG24</accession>
<reference evidence="3" key="1">
    <citation type="submission" date="2022-07" db="EMBL/GenBank/DDBJ databases">
        <title>Complete genome sequence of Salinispirillum sp. LH10-3-1 capable of multiple carbohydrate inversion isolated from a soda lake.</title>
        <authorList>
            <person name="Liu J."/>
            <person name="Zhai Y."/>
            <person name="Zhang H."/>
            <person name="Yang H."/>
            <person name="Qu J."/>
            <person name="Li J."/>
        </authorList>
    </citation>
    <scope>NUCLEOTIDE SEQUENCE</scope>
    <source>
        <strain evidence="3">LH 10-3-1</strain>
    </source>
</reference>